<dbReference type="OrthoDB" id="3700244at2"/>
<evidence type="ECO:0000313" key="3">
    <source>
        <dbReference type="Proteomes" id="UP000194360"/>
    </source>
</evidence>
<feature type="compositionally biased region" description="Basic and acidic residues" evidence="1">
    <location>
        <begin position="56"/>
        <end position="87"/>
    </location>
</feature>
<keyword evidence="3" id="KW-1185">Reference proteome</keyword>
<reference evidence="2 3" key="1">
    <citation type="submission" date="2016-09" db="EMBL/GenBank/DDBJ databases">
        <title>Pseudonocardia autotrophica DSM535, a candidate organism with high potential of specific P450 cytochromes.</title>
        <authorList>
            <person name="Grumaz C."/>
            <person name="Vainshtein Y."/>
            <person name="Kirstahler P."/>
            <person name="Sohn K."/>
        </authorList>
    </citation>
    <scope>NUCLEOTIDE SEQUENCE [LARGE SCALE GENOMIC DNA]</scope>
    <source>
        <strain evidence="2 3">DSM 535</strain>
    </source>
</reference>
<gene>
    <name evidence="2" type="ORF">BG845_05873</name>
</gene>
<dbReference type="AlphaFoldDB" id="A0A1Y2MK80"/>
<organism evidence="2 3">
    <name type="scientific">Pseudonocardia autotrophica</name>
    <name type="common">Amycolata autotrophica</name>
    <name type="synonym">Nocardia autotrophica</name>
    <dbReference type="NCBI Taxonomy" id="2074"/>
    <lineage>
        <taxon>Bacteria</taxon>
        <taxon>Bacillati</taxon>
        <taxon>Actinomycetota</taxon>
        <taxon>Actinomycetes</taxon>
        <taxon>Pseudonocardiales</taxon>
        <taxon>Pseudonocardiaceae</taxon>
        <taxon>Pseudonocardia</taxon>
    </lineage>
</organism>
<proteinExistence type="predicted"/>
<comment type="caution">
    <text evidence="2">The sequence shown here is derived from an EMBL/GenBank/DDBJ whole genome shotgun (WGS) entry which is preliminary data.</text>
</comment>
<accession>A0A1Y2MK80</accession>
<name>A0A1Y2MK80_PSEAH</name>
<dbReference type="Proteomes" id="UP000194360">
    <property type="component" value="Unassembled WGS sequence"/>
</dbReference>
<evidence type="ECO:0000256" key="1">
    <source>
        <dbReference type="SAM" id="MobiDB-lite"/>
    </source>
</evidence>
<feature type="region of interest" description="Disordered" evidence="1">
    <location>
        <begin position="29"/>
        <end position="87"/>
    </location>
</feature>
<protein>
    <submittedName>
        <fullName evidence="2">Uncharacterized protein</fullName>
    </submittedName>
</protein>
<evidence type="ECO:0000313" key="2">
    <source>
        <dbReference type="EMBL" id="OSY35663.1"/>
    </source>
</evidence>
<sequence length="87" mass="9620">MVAPCDGPVGSRRHTTASCNVIDICGHGTMDAMTEPADRRRRRIEDIFGDDPVGTSDERSDGGSAEERDDRDPDRWFTENRPPHHGG</sequence>
<dbReference type="EMBL" id="MIGB01000048">
    <property type="protein sequence ID" value="OSY35663.1"/>
    <property type="molecule type" value="Genomic_DNA"/>
</dbReference>
<dbReference type="STRING" id="2074.BG845_05873"/>